<dbReference type="Pfam" id="PF21041">
    <property type="entry name" value="XMAP215_CLASP_TOG"/>
    <property type="match status" value="1"/>
</dbReference>
<dbReference type="InterPro" id="IPR034085">
    <property type="entry name" value="TOG"/>
</dbReference>
<evidence type="ECO:0000256" key="2">
    <source>
        <dbReference type="ARBA" id="ARBA00022490"/>
    </source>
</evidence>
<dbReference type="GO" id="GO:0061863">
    <property type="term" value="F:microtubule plus end polymerase"/>
    <property type="evidence" value="ECO:0007669"/>
    <property type="project" value="InterPro"/>
</dbReference>
<dbReference type="InterPro" id="IPR011989">
    <property type="entry name" value="ARM-like"/>
</dbReference>
<keyword evidence="3" id="KW-0677">Repeat</keyword>
<reference evidence="8" key="1">
    <citation type="submission" date="2021-02" db="EMBL/GenBank/DDBJ databases">
        <authorList>
            <person name="Nowell W R."/>
        </authorList>
    </citation>
    <scope>NUCLEOTIDE SEQUENCE</scope>
</reference>
<gene>
    <name evidence="8" type="ORF">ZHD862_LOCUS321</name>
</gene>
<name>A0A813Q2K8_9BILA</name>
<dbReference type="PANTHER" id="PTHR12609">
    <property type="entry name" value="MICROTUBULE ASSOCIATED PROTEIN XMAP215"/>
    <property type="match status" value="1"/>
</dbReference>
<dbReference type="InterPro" id="IPR048491">
    <property type="entry name" value="XMAP215_CLASP_TOG"/>
</dbReference>
<dbReference type="Gene3D" id="1.25.10.10">
    <property type="entry name" value="Leucine-rich Repeat Variant"/>
    <property type="match status" value="1"/>
</dbReference>
<keyword evidence="4" id="KW-0206">Cytoskeleton</keyword>
<evidence type="ECO:0000313" key="9">
    <source>
        <dbReference type="Proteomes" id="UP000663864"/>
    </source>
</evidence>
<dbReference type="GO" id="GO:0030951">
    <property type="term" value="P:establishment or maintenance of microtubule cytoskeleton polarity"/>
    <property type="evidence" value="ECO:0007669"/>
    <property type="project" value="InterPro"/>
</dbReference>
<evidence type="ECO:0000313" key="8">
    <source>
        <dbReference type="EMBL" id="CAF0760835.1"/>
    </source>
</evidence>
<dbReference type="InterPro" id="IPR021133">
    <property type="entry name" value="HEAT_type_2"/>
</dbReference>
<dbReference type="EMBL" id="CAJNOT010000005">
    <property type="protein sequence ID" value="CAF0760835.1"/>
    <property type="molecule type" value="Genomic_DNA"/>
</dbReference>
<dbReference type="SUPFAM" id="SSF48371">
    <property type="entry name" value="ARM repeat"/>
    <property type="match status" value="1"/>
</dbReference>
<protein>
    <recommendedName>
        <fullName evidence="7">TOG domain-containing protein</fullName>
    </recommendedName>
</protein>
<comment type="similarity">
    <text evidence="5">Belongs to the TOG/XMAP215 family.</text>
</comment>
<dbReference type="GO" id="GO:0007051">
    <property type="term" value="P:spindle organization"/>
    <property type="evidence" value="ECO:0007669"/>
    <property type="project" value="InterPro"/>
</dbReference>
<evidence type="ECO:0000256" key="4">
    <source>
        <dbReference type="ARBA" id="ARBA00023212"/>
    </source>
</evidence>
<dbReference type="Proteomes" id="UP000663864">
    <property type="component" value="Unassembled WGS sequence"/>
</dbReference>
<dbReference type="AlphaFoldDB" id="A0A813Q2K8"/>
<dbReference type="PROSITE" id="PS50077">
    <property type="entry name" value="HEAT_REPEAT"/>
    <property type="match status" value="1"/>
</dbReference>
<comment type="subcellular location">
    <subcellularLocation>
        <location evidence="1">Cytoplasm</location>
        <location evidence="1">Cytoskeleton</location>
    </subcellularLocation>
</comment>
<proteinExistence type="inferred from homology"/>
<comment type="caution">
    <text evidence="8">The sequence shown here is derived from an EMBL/GenBank/DDBJ whole genome shotgun (WGS) entry which is preliminary data.</text>
</comment>
<evidence type="ECO:0000256" key="5">
    <source>
        <dbReference type="ARBA" id="ARBA00025722"/>
    </source>
</evidence>
<evidence type="ECO:0000256" key="1">
    <source>
        <dbReference type="ARBA" id="ARBA00004245"/>
    </source>
</evidence>
<keyword evidence="2" id="KW-0963">Cytoplasm</keyword>
<feature type="domain" description="TOG" evidence="7">
    <location>
        <begin position="5"/>
        <end position="236"/>
    </location>
</feature>
<feature type="repeat" description="HEAT" evidence="6">
    <location>
        <begin position="172"/>
        <end position="206"/>
    </location>
</feature>
<organism evidence="8 9">
    <name type="scientific">Rotaria sordida</name>
    <dbReference type="NCBI Taxonomy" id="392033"/>
    <lineage>
        <taxon>Eukaryota</taxon>
        <taxon>Metazoa</taxon>
        <taxon>Spiralia</taxon>
        <taxon>Gnathifera</taxon>
        <taxon>Rotifera</taxon>
        <taxon>Eurotatoria</taxon>
        <taxon>Bdelloidea</taxon>
        <taxon>Philodinida</taxon>
        <taxon>Philodinidae</taxon>
        <taxon>Rotaria</taxon>
    </lineage>
</organism>
<sequence length="332" mass="37912">MANTSSIIENKNLDQFYPNVLSKEPTVRLECFSILENYLSDINNSIDCEDLTGFINGLLQWIGCSNYRISYNGLRIVELLIERLDKNEFEQYLDNVLLVIIDRLGDGKDQIRDAASRLLLKLMKKFTPQRIWDFIQPLSFENKQFRIKEESQRLLIQTLNEFGASTIQLNKLVPLICKLVSDSNGTVRQQAIDTLVEIYRHVGEKVRGDIAKRDIPEAKLKQLYDKFDDVVASGRMIAKTSDSTDGNTSSSLANDKLIVTPYIIMDPSLLEQFLGPSSTQFQLPPLNEDENDELHPLLNGGFQRLSHTRKSLPGKTNFVFMQGLTYVLTHIY</sequence>
<dbReference type="SMART" id="SM01349">
    <property type="entry name" value="TOG"/>
    <property type="match status" value="1"/>
</dbReference>
<dbReference type="GO" id="GO:0051010">
    <property type="term" value="F:microtubule plus-end binding"/>
    <property type="evidence" value="ECO:0007669"/>
    <property type="project" value="InterPro"/>
</dbReference>
<dbReference type="GO" id="GO:0046785">
    <property type="term" value="P:microtubule polymerization"/>
    <property type="evidence" value="ECO:0007669"/>
    <property type="project" value="InterPro"/>
</dbReference>
<accession>A0A813Q2K8</accession>
<dbReference type="GO" id="GO:0005856">
    <property type="term" value="C:cytoskeleton"/>
    <property type="evidence" value="ECO:0007669"/>
    <property type="project" value="UniProtKB-SubCell"/>
</dbReference>
<dbReference type="InterPro" id="IPR045110">
    <property type="entry name" value="XMAP215"/>
</dbReference>
<dbReference type="InterPro" id="IPR016024">
    <property type="entry name" value="ARM-type_fold"/>
</dbReference>
<evidence type="ECO:0000259" key="7">
    <source>
        <dbReference type="SMART" id="SM01349"/>
    </source>
</evidence>
<evidence type="ECO:0000256" key="3">
    <source>
        <dbReference type="ARBA" id="ARBA00022737"/>
    </source>
</evidence>
<evidence type="ECO:0000256" key="6">
    <source>
        <dbReference type="PROSITE-ProRule" id="PRU00103"/>
    </source>
</evidence>